<dbReference type="PROSITE" id="PS51257">
    <property type="entry name" value="PROKAR_LIPOPROTEIN"/>
    <property type="match status" value="1"/>
</dbReference>
<name>A0ABS5YV54_9ACTN</name>
<protein>
    <recommendedName>
        <fullName evidence="4">Lipoprotein</fullName>
    </recommendedName>
</protein>
<feature type="signal peptide" evidence="1">
    <location>
        <begin position="1"/>
        <end position="29"/>
    </location>
</feature>
<dbReference type="RefSeq" id="WP_215790266.1">
    <property type="nucleotide sequence ID" value="NZ_JAHKKG010000007.1"/>
</dbReference>
<proteinExistence type="predicted"/>
<dbReference type="Proteomes" id="UP001519654">
    <property type="component" value="Unassembled WGS sequence"/>
</dbReference>
<evidence type="ECO:0000256" key="1">
    <source>
        <dbReference type="SAM" id="SignalP"/>
    </source>
</evidence>
<dbReference type="EMBL" id="JAHKKG010000007">
    <property type="protein sequence ID" value="MBU2666588.1"/>
    <property type="molecule type" value="Genomic_DNA"/>
</dbReference>
<reference evidence="2 3" key="1">
    <citation type="submission" date="2021-06" db="EMBL/GenBank/DDBJ databases">
        <title>Actinoplanes lichenicola sp. nov., and Actinoplanes ovalisporus sp. nov., isolated from lichen in Thailand.</title>
        <authorList>
            <person name="Saeng-In P."/>
            <person name="Kanchanasin P."/>
            <person name="Yuki M."/>
            <person name="Kudo T."/>
            <person name="Ohkuma M."/>
            <person name="Phongsopitanun W."/>
            <person name="Tanasupawat S."/>
        </authorList>
    </citation>
    <scope>NUCLEOTIDE SEQUENCE [LARGE SCALE GENOMIC DNA]</scope>
    <source>
        <strain evidence="2 3">NBRC 110975</strain>
    </source>
</reference>
<sequence>MRRSFALLALAGAAAVAVLSGCSGQSATAASRPAPVTTSAPSAPVLANRGTDWPAVVGSMVAYGQWLLTTGDPASAGVVTQAGCASADSLDGVLKSLAASDAMVHTSPVTLTAVTGPASPGDRATVRVTATRAAEAVVVKGQTGLSTSAKTVWLEDRPELSATSFTITLARGADHGWRFCSVTDPVGDPDSEAVTRLL</sequence>
<feature type="chain" id="PRO_5047212650" description="Lipoprotein" evidence="1">
    <location>
        <begin position="30"/>
        <end position="198"/>
    </location>
</feature>
<comment type="caution">
    <text evidence="2">The sequence shown here is derived from an EMBL/GenBank/DDBJ whole genome shotgun (WGS) entry which is preliminary data.</text>
</comment>
<evidence type="ECO:0000313" key="2">
    <source>
        <dbReference type="EMBL" id="MBU2666588.1"/>
    </source>
</evidence>
<evidence type="ECO:0008006" key="4">
    <source>
        <dbReference type="Google" id="ProtNLM"/>
    </source>
</evidence>
<keyword evidence="1" id="KW-0732">Signal</keyword>
<organism evidence="2 3">
    <name type="scientific">Paractinoplanes bogorensis</name>
    <dbReference type="NCBI Taxonomy" id="1610840"/>
    <lineage>
        <taxon>Bacteria</taxon>
        <taxon>Bacillati</taxon>
        <taxon>Actinomycetota</taxon>
        <taxon>Actinomycetes</taxon>
        <taxon>Micromonosporales</taxon>
        <taxon>Micromonosporaceae</taxon>
        <taxon>Paractinoplanes</taxon>
    </lineage>
</organism>
<evidence type="ECO:0000313" key="3">
    <source>
        <dbReference type="Proteomes" id="UP001519654"/>
    </source>
</evidence>
<gene>
    <name evidence="2" type="ORF">KOI35_24065</name>
</gene>
<accession>A0ABS5YV54</accession>
<keyword evidence="3" id="KW-1185">Reference proteome</keyword>